<keyword evidence="1 2" id="KW-0175">Coiled coil</keyword>
<dbReference type="GeneID" id="115739750"/>
<feature type="compositionally biased region" description="Pro residues" evidence="3">
    <location>
        <begin position="374"/>
        <end position="383"/>
    </location>
</feature>
<feature type="region of interest" description="Disordered" evidence="3">
    <location>
        <begin position="306"/>
        <end position="466"/>
    </location>
</feature>
<evidence type="ECO:0000256" key="2">
    <source>
        <dbReference type="SAM" id="Coils"/>
    </source>
</evidence>
<evidence type="ECO:0000256" key="1">
    <source>
        <dbReference type="ARBA" id="ARBA00023054"/>
    </source>
</evidence>
<feature type="coiled-coil region" evidence="2">
    <location>
        <begin position="582"/>
        <end position="609"/>
    </location>
</feature>
<sequence length="709" mass="78029">MATRSCCGVSPFLGDCGSCKSCGYELQVMKESEMSKLPKGIAGSKIFSSHGCSDNHLAMELQRKISIFRDLIDLPPRRGSISIDELVIETIEDLEKLYPEIITKMQVAEMKTAAINQGLSYFCTALKSIGDSWKMNTAWIDKTTTNAITNMECNNLEKIVGIVLAILEGLIKLVREKFDLMDEDSEDEDHGQFEKNFTRCPDNQSPYGSPVSPTSVLPEQHNVSKFAEASYTPPLLFPLRIRAMGKLNPIDMKRLSLYTFPNVPAQTGSTPNAALEKKEEASDIDDVKEKLAKEEALQGTVQPLEMLSSGLPSPMSPPPPPLPPLPCRISTIEVQPKILAPPPPPPPPSSSVNQYLPPPPPPPPAPKIQGNIAVPPPPPPPLQAPSKGSAPPPLPPPPFGKGGAAPPPPPPLSATKSLRPKKSNTKLKRSTQIGNLYRQLKGKVEGSSLNGRSANGRKGQVGCSSGGKQGMADALAEMTKRSAYFQQIEEDVQNYSTIIKELTKTITSFKTKDMAELLKFHNHAESHLEKLTDETQVLARFEGFPTKKLESLRTAAALYLKLDAIIVELHNYKIVPPLGQLLDKVEGHFNKIKGELDKLERTKDEESKKFSTYDIQFDFDILVRIKEAIVDVSSSCMELALKEKRDAKANEVLNAGTKAEKRAQGCTKMLWRAFQFAFRVYTFAGGHDDRADKLTRELAHEIESDPQHQ</sequence>
<dbReference type="OrthoDB" id="2020598at2759"/>
<proteinExistence type="predicted"/>
<feature type="region of interest" description="Disordered" evidence="3">
    <location>
        <begin position="186"/>
        <end position="215"/>
    </location>
</feature>
<feature type="compositionally biased region" description="Basic and acidic residues" evidence="3">
    <location>
        <begin position="275"/>
        <end position="287"/>
    </location>
</feature>
<feature type="region of interest" description="Disordered" evidence="3">
    <location>
        <begin position="264"/>
        <end position="287"/>
    </location>
</feature>
<evidence type="ECO:0000313" key="4">
    <source>
        <dbReference type="Proteomes" id="UP000827889"/>
    </source>
</evidence>
<dbReference type="KEGG" id="rarg:115739750"/>
<accession>A0A8B8P1Y4</accession>
<feature type="compositionally biased region" description="Pro residues" evidence="3">
    <location>
        <begin position="314"/>
        <end position="326"/>
    </location>
</feature>
<name>A0A8B8P1Y4_9MYRT</name>
<organism evidence="4 5">
    <name type="scientific">Rhodamnia argentea</name>
    <dbReference type="NCBI Taxonomy" id="178133"/>
    <lineage>
        <taxon>Eukaryota</taxon>
        <taxon>Viridiplantae</taxon>
        <taxon>Streptophyta</taxon>
        <taxon>Embryophyta</taxon>
        <taxon>Tracheophyta</taxon>
        <taxon>Spermatophyta</taxon>
        <taxon>Magnoliopsida</taxon>
        <taxon>eudicotyledons</taxon>
        <taxon>Gunneridae</taxon>
        <taxon>Pentapetalae</taxon>
        <taxon>rosids</taxon>
        <taxon>malvids</taxon>
        <taxon>Myrtales</taxon>
        <taxon>Myrtaceae</taxon>
        <taxon>Myrtoideae</taxon>
        <taxon>Myrteae</taxon>
        <taxon>Australasian group</taxon>
        <taxon>Rhodamnia</taxon>
    </lineage>
</organism>
<reference evidence="5" key="1">
    <citation type="submission" date="2025-08" db="UniProtKB">
        <authorList>
            <consortium name="RefSeq"/>
        </authorList>
    </citation>
    <scope>IDENTIFICATION</scope>
    <source>
        <tissue evidence="5">Leaf</tissue>
    </source>
</reference>
<evidence type="ECO:0000313" key="5">
    <source>
        <dbReference type="RefSeq" id="XP_030528842.1"/>
    </source>
</evidence>
<feature type="compositionally biased region" description="Polar residues" evidence="3">
    <location>
        <begin position="201"/>
        <end position="215"/>
    </location>
</feature>
<dbReference type="InterPro" id="IPR040265">
    <property type="entry name" value="CHUP1/IPGA1-like"/>
</dbReference>
<feature type="compositionally biased region" description="Pro residues" evidence="3">
    <location>
        <begin position="339"/>
        <end position="349"/>
    </location>
</feature>
<gene>
    <name evidence="5" type="primary">LOC115739750</name>
</gene>
<dbReference type="RefSeq" id="XP_030528842.1">
    <property type="nucleotide sequence ID" value="XM_030672982.2"/>
</dbReference>
<dbReference type="Proteomes" id="UP000827889">
    <property type="component" value="Chromosome 9"/>
</dbReference>
<protein>
    <submittedName>
        <fullName evidence="5">Uncharacterized protein At4g04980-like isoform X1</fullName>
    </submittedName>
</protein>
<feature type="compositionally biased region" description="Pro residues" evidence="3">
    <location>
        <begin position="390"/>
        <end position="412"/>
    </location>
</feature>
<feature type="compositionally biased region" description="Basic residues" evidence="3">
    <location>
        <begin position="418"/>
        <end position="429"/>
    </location>
</feature>
<dbReference type="AlphaFoldDB" id="A0A8B8P1Y4"/>
<dbReference type="PANTHER" id="PTHR31342">
    <property type="entry name" value="PROTEIN CHUP1, CHLOROPLASTIC"/>
    <property type="match status" value="1"/>
</dbReference>
<dbReference type="PANTHER" id="PTHR31342:SF16">
    <property type="entry name" value="TALIN_MIDDLE DOMAIN-CONTAINING PROTEIN"/>
    <property type="match status" value="1"/>
</dbReference>
<keyword evidence="4" id="KW-1185">Reference proteome</keyword>
<evidence type="ECO:0000256" key="3">
    <source>
        <dbReference type="SAM" id="MobiDB-lite"/>
    </source>
</evidence>
<feature type="compositionally biased region" description="Pro residues" evidence="3">
    <location>
        <begin position="356"/>
        <end position="366"/>
    </location>
</feature>